<evidence type="ECO:0000256" key="4">
    <source>
        <dbReference type="ARBA" id="ARBA00022741"/>
    </source>
</evidence>
<dbReference type="GO" id="GO:0005524">
    <property type="term" value="F:ATP binding"/>
    <property type="evidence" value="ECO:0007669"/>
    <property type="project" value="UniProtKB-UniRule"/>
</dbReference>
<dbReference type="GO" id="GO:0030975">
    <property type="term" value="F:thiamine binding"/>
    <property type="evidence" value="ECO:0007669"/>
    <property type="project" value="UniProtKB-UniRule"/>
</dbReference>
<protein>
    <recommendedName>
        <fullName evidence="7">Thiamine pyrophosphokinase</fullName>
        <ecNumber evidence="7">2.7.6.2</ecNumber>
    </recommendedName>
</protein>
<feature type="domain" description="Thiamin pyrophosphokinase thiamin-binding" evidence="8">
    <location>
        <begin position="205"/>
        <end position="286"/>
    </location>
</feature>
<evidence type="ECO:0000256" key="2">
    <source>
        <dbReference type="ARBA" id="ARBA00006785"/>
    </source>
</evidence>
<dbReference type="STRING" id="284590.Q6CPP7"/>
<evidence type="ECO:0000313" key="10">
    <source>
        <dbReference type="Proteomes" id="UP000000598"/>
    </source>
</evidence>
<dbReference type="PaxDb" id="284590-Q6CPP7"/>
<dbReference type="GO" id="GO:0016301">
    <property type="term" value="F:kinase activity"/>
    <property type="evidence" value="ECO:0007669"/>
    <property type="project" value="UniProtKB-UniRule"/>
</dbReference>
<keyword evidence="4 7" id="KW-0547">Nucleotide-binding</keyword>
<dbReference type="NCBIfam" id="TIGR01378">
    <property type="entry name" value="thi_PPkinase"/>
    <property type="match status" value="1"/>
</dbReference>
<gene>
    <name evidence="9" type="ORF">KLLA0_E03257g</name>
</gene>
<keyword evidence="6 7" id="KW-0067">ATP-binding</keyword>
<dbReference type="CDD" id="cd07995">
    <property type="entry name" value="TPK"/>
    <property type="match status" value="1"/>
</dbReference>
<keyword evidence="10" id="KW-1185">Reference proteome</keyword>
<reference evidence="9 10" key="1">
    <citation type="journal article" date="2004" name="Nature">
        <title>Genome evolution in yeasts.</title>
        <authorList>
            <consortium name="Genolevures"/>
            <person name="Dujon B."/>
            <person name="Sherman D."/>
            <person name="Fischer G."/>
            <person name="Durrens P."/>
            <person name="Casaregola S."/>
            <person name="Lafontaine I."/>
            <person name="de Montigny J."/>
            <person name="Marck C."/>
            <person name="Neuveglise C."/>
            <person name="Talla E."/>
            <person name="Goffard N."/>
            <person name="Frangeul L."/>
            <person name="Aigle M."/>
            <person name="Anthouard V."/>
            <person name="Babour A."/>
            <person name="Barbe V."/>
            <person name="Barnay S."/>
            <person name="Blanchin S."/>
            <person name="Beckerich J.M."/>
            <person name="Beyne E."/>
            <person name="Bleykasten C."/>
            <person name="Boisrame A."/>
            <person name="Boyer J."/>
            <person name="Cattolico L."/>
            <person name="Confanioleri F."/>
            <person name="de Daruvar A."/>
            <person name="Despons L."/>
            <person name="Fabre E."/>
            <person name="Fairhead C."/>
            <person name="Ferry-Dumazet H."/>
            <person name="Groppi A."/>
            <person name="Hantraye F."/>
            <person name="Hennequin C."/>
            <person name="Jauniaux N."/>
            <person name="Joyet P."/>
            <person name="Kachouri R."/>
            <person name="Kerrest A."/>
            <person name="Koszul R."/>
            <person name="Lemaire M."/>
            <person name="Lesur I."/>
            <person name="Ma L."/>
            <person name="Muller H."/>
            <person name="Nicaud J.M."/>
            <person name="Nikolski M."/>
            <person name="Oztas S."/>
            <person name="Ozier-Kalogeropoulos O."/>
            <person name="Pellenz S."/>
            <person name="Potier S."/>
            <person name="Richard G.F."/>
            <person name="Straub M.L."/>
            <person name="Suleau A."/>
            <person name="Swennene D."/>
            <person name="Tekaia F."/>
            <person name="Wesolowski-Louvel M."/>
            <person name="Westhof E."/>
            <person name="Wirth B."/>
            <person name="Zeniou-Meyer M."/>
            <person name="Zivanovic I."/>
            <person name="Bolotin-Fukuhara M."/>
            <person name="Thierry A."/>
            <person name="Bouchier C."/>
            <person name="Caudron B."/>
            <person name="Scarpelli C."/>
            <person name="Gaillardin C."/>
            <person name="Weissenbach J."/>
            <person name="Wincker P."/>
            <person name="Souciet J.L."/>
        </authorList>
    </citation>
    <scope>NUCLEOTIDE SEQUENCE [LARGE SCALE GENOMIC DNA]</scope>
    <source>
        <strain evidence="10">ATCC 8585 / CBS 2359 / DSM 70799 / NBRC 1267 / NRRL Y-1140 / WM37</strain>
    </source>
</reference>
<dbReference type="PANTHER" id="PTHR13622">
    <property type="entry name" value="THIAMIN PYROPHOSPHOKINASE"/>
    <property type="match status" value="1"/>
</dbReference>
<dbReference type="eggNOG" id="KOG3153">
    <property type="taxonomic scope" value="Eukaryota"/>
</dbReference>
<dbReference type="FunCoup" id="Q6CPP7">
    <property type="interactions" value="298"/>
</dbReference>
<evidence type="ECO:0000256" key="3">
    <source>
        <dbReference type="ARBA" id="ARBA00022679"/>
    </source>
</evidence>
<dbReference type="PIRSF" id="PIRSF031057">
    <property type="entry name" value="Thiamin_pyrophosphokinase"/>
    <property type="match status" value="1"/>
</dbReference>
<dbReference type="InterPro" id="IPR007371">
    <property type="entry name" value="TPK_catalytic"/>
</dbReference>
<evidence type="ECO:0000256" key="5">
    <source>
        <dbReference type="ARBA" id="ARBA00022777"/>
    </source>
</evidence>
<dbReference type="InParanoid" id="Q6CPP7"/>
<dbReference type="HOGENOM" id="CLU_044237_0_0_1"/>
<dbReference type="Pfam" id="PF04263">
    <property type="entry name" value="TPK_catalytic"/>
    <property type="match status" value="1"/>
</dbReference>
<dbReference type="SMART" id="SM00983">
    <property type="entry name" value="TPK_B1_binding"/>
    <property type="match status" value="1"/>
</dbReference>
<evidence type="ECO:0000256" key="1">
    <source>
        <dbReference type="ARBA" id="ARBA00005078"/>
    </source>
</evidence>
<dbReference type="GO" id="GO:0009229">
    <property type="term" value="P:thiamine diphosphate biosynthetic process"/>
    <property type="evidence" value="ECO:0007669"/>
    <property type="project" value="UniProtKB-UniRule"/>
</dbReference>
<evidence type="ECO:0000256" key="7">
    <source>
        <dbReference type="PIRNR" id="PIRNR031057"/>
    </source>
</evidence>
<sequence length="304" mass="34734">MSIITENNDIEDIKIEGEYDGIIELDQWFDPKAENSVLLILNQRIKLDHSAFEALWNSYTIKICADGAANRLFDYYRDSDGKRYHPDVIAGDMDSIREDVLEYYEAIETTTVIKQNTQYSTDFTKSVNVATLLLLGIDLNAVEINEYDGIHKLYQQADKSQLKDIPLLILNGIDGRFDHTIHSMVQFYALRRQDPYFKMCFLTMSDMIILIPSSKKGYWLKLDKVKPLIGNCGLLPLAGPNIITKTKGLKWDVEDWPTSIESGNVSSSNRFVGENCLIACEESIVMSVELKWDKITQHLIDESE</sequence>
<accession>Q6CPP7</accession>
<dbReference type="GO" id="GO:0004788">
    <property type="term" value="F:thiamine diphosphokinase activity"/>
    <property type="evidence" value="ECO:0007669"/>
    <property type="project" value="UniProtKB-UniRule"/>
</dbReference>
<dbReference type="SUPFAM" id="SSF63999">
    <property type="entry name" value="Thiamin pyrophosphokinase, catalytic domain"/>
    <property type="match status" value="1"/>
</dbReference>
<dbReference type="Pfam" id="PF04265">
    <property type="entry name" value="TPK_B1_binding"/>
    <property type="match status" value="1"/>
</dbReference>
<evidence type="ECO:0000313" key="9">
    <source>
        <dbReference type="EMBL" id="CAG99179.1"/>
    </source>
</evidence>
<dbReference type="AlphaFoldDB" id="Q6CPP7"/>
<name>Q6CPP7_KLULA</name>
<dbReference type="EMBL" id="CR382125">
    <property type="protein sequence ID" value="CAG99179.1"/>
    <property type="molecule type" value="Genomic_DNA"/>
</dbReference>
<dbReference type="Proteomes" id="UP000000598">
    <property type="component" value="Chromosome E"/>
</dbReference>
<dbReference type="OMA" id="HHLYMMT"/>
<dbReference type="InterPro" id="IPR036371">
    <property type="entry name" value="TPK_B1-bd_sf"/>
</dbReference>
<dbReference type="SUPFAM" id="SSF63862">
    <property type="entry name" value="Thiamin pyrophosphokinase, substrate-binding domain"/>
    <property type="match status" value="1"/>
</dbReference>
<dbReference type="InterPro" id="IPR007373">
    <property type="entry name" value="Thiamin_PyroPKinase_B1-bd"/>
</dbReference>
<comment type="pathway">
    <text evidence="1 7">Cofactor biosynthesis; thiamine diphosphate biosynthesis; thiamine diphosphate from thiamine: step 1/1.</text>
</comment>
<keyword evidence="5 7" id="KW-0418">Kinase</keyword>
<dbReference type="InterPro" id="IPR036759">
    <property type="entry name" value="TPK_catalytic_sf"/>
</dbReference>
<organism evidence="9 10">
    <name type="scientific">Kluyveromyces lactis (strain ATCC 8585 / CBS 2359 / DSM 70799 / NBRC 1267 / NRRL Y-1140 / WM37)</name>
    <name type="common">Yeast</name>
    <name type="synonym">Candida sphaerica</name>
    <dbReference type="NCBI Taxonomy" id="284590"/>
    <lineage>
        <taxon>Eukaryota</taxon>
        <taxon>Fungi</taxon>
        <taxon>Dikarya</taxon>
        <taxon>Ascomycota</taxon>
        <taxon>Saccharomycotina</taxon>
        <taxon>Saccharomycetes</taxon>
        <taxon>Saccharomycetales</taxon>
        <taxon>Saccharomycetaceae</taxon>
        <taxon>Kluyveromyces</taxon>
    </lineage>
</organism>
<evidence type="ECO:0000256" key="6">
    <source>
        <dbReference type="ARBA" id="ARBA00022840"/>
    </source>
</evidence>
<comment type="catalytic activity">
    <reaction evidence="7">
        <text>thiamine + ATP = thiamine diphosphate + AMP + H(+)</text>
        <dbReference type="Rhea" id="RHEA:11576"/>
        <dbReference type="ChEBI" id="CHEBI:15378"/>
        <dbReference type="ChEBI" id="CHEBI:18385"/>
        <dbReference type="ChEBI" id="CHEBI:30616"/>
        <dbReference type="ChEBI" id="CHEBI:58937"/>
        <dbReference type="ChEBI" id="CHEBI:456215"/>
    </reaction>
</comment>
<dbReference type="Gene3D" id="3.40.50.10240">
    <property type="entry name" value="Thiamin pyrophosphokinase, catalytic domain"/>
    <property type="match status" value="1"/>
</dbReference>
<dbReference type="KEGG" id="kla:KLLA0_E03257g"/>
<dbReference type="InterPro" id="IPR016966">
    <property type="entry name" value="Thiamin_pyrophosphokinase_euk"/>
</dbReference>
<proteinExistence type="inferred from homology"/>
<dbReference type="PANTHER" id="PTHR13622:SF8">
    <property type="entry name" value="THIAMIN PYROPHOSPHOKINASE 1"/>
    <property type="match status" value="1"/>
</dbReference>
<dbReference type="UniPathway" id="UPA00060">
    <property type="reaction ID" value="UER00597"/>
</dbReference>
<evidence type="ECO:0000259" key="8">
    <source>
        <dbReference type="SMART" id="SM00983"/>
    </source>
</evidence>
<keyword evidence="3 7" id="KW-0808">Transferase</keyword>
<dbReference type="InterPro" id="IPR006282">
    <property type="entry name" value="Thi_PPkinase"/>
</dbReference>
<dbReference type="EC" id="2.7.6.2" evidence="7"/>
<dbReference type="GO" id="GO:0006772">
    <property type="term" value="P:thiamine metabolic process"/>
    <property type="evidence" value="ECO:0007669"/>
    <property type="project" value="InterPro"/>
</dbReference>
<dbReference type="Gene3D" id="2.60.120.320">
    <property type="entry name" value="Thiamin pyrophosphokinase, thiamin-binding domain"/>
    <property type="match status" value="1"/>
</dbReference>
<comment type="similarity">
    <text evidence="2 7">Belongs to the thiamine pyrophosphokinase family.</text>
</comment>